<dbReference type="InterPro" id="IPR037925">
    <property type="entry name" value="FlgE/F/G-like"/>
</dbReference>
<dbReference type="NCBIfam" id="NF005286">
    <property type="entry name" value="PRK06803.1"/>
    <property type="match status" value="1"/>
</dbReference>
<dbReference type="AlphaFoldDB" id="A0A090QWT9"/>
<keyword evidence="4 5" id="KW-0975">Bacterial flagellum</keyword>
<keyword evidence="10" id="KW-0966">Cell projection</keyword>
<sequence>MSINVGLSGLRATSEQMNTISHNIANVGTVGYKSSRTEFQDIYAPEFGGGQMNGVEVAAVRQSFMTGTTTPTGRNGDLAINGEGFFMVKSNGQDLFTRNGVFSMDADGYLVSSDGSRLQGYGVTATGTLQTGTLSDLRIATGDMPSKQTSNIDIGLNLDANSAIIDTTKHAFDPEDPSTFTSSATSTVYDSLGGEHEVTQYYVKTADNAWKVHYRVDGEVPTSPKDGIDMTFDGKGNMTAPTAAIDLAFTPDNGAAAQTLAMNVSEVTQFGSEFSINKNNQNGHAPGQVAGWYFDADGSVYTRYSNGEVKQQGQVALARFPNQEGLQQAGGTAWTHTFASGSPLVGAPGTGQLGALRTGMYENSNVDLTSEMVGLMSAQSNYQANAKTIQVAQEMTQILFQNL</sequence>
<proteinExistence type="inferred from homology"/>
<evidence type="ECO:0000256" key="3">
    <source>
        <dbReference type="ARBA" id="ARBA00019015"/>
    </source>
</evidence>
<dbReference type="InterPro" id="IPR011491">
    <property type="entry name" value="FlgE_D2"/>
</dbReference>
<feature type="domain" description="Flagellar basal-body/hook protein C-terminal" evidence="7">
    <location>
        <begin position="358"/>
        <end position="400"/>
    </location>
</feature>
<dbReference type="Pfam" id="PF06429">
    <property type="entry name" value="Flg_bbr_C"/>
    <property type="match status" value="1"/>
</dbReference>
<dbReference type="InterPro" id="IPR010930">
    <property type="entry name" value="Flg_bb/hook_C_dom"/>
</dbReference>
<feature type="domain" description="Flagellar basal body rod protein N-terminal" evidence="6">
    <location>
        <begin position="3"/>
        <end position="33"/>
    </location>
</feature>
<evidence type="ECO:0000259" key="9">
    <source>
        <dbReference type="Pfam" id="PF22692"/>
    </source>
</evidence>
<organism evidence="10 11">
    <name type="scientific">Photobacterium aphoticum</name>
    <dbReference type="NCBI Taxonomy" id="754436"/>
    <lineage>
        <taxon>Bacteria</taxon>
        <taxon>Pseudomonadati</taxon>
        <taxon>Pseudomonadota</taxon>
        <taxon>Gammaproteobacteria</taxon>
        <taxon>Vibrionales</taxon>
        <taxon>Vibrionaceae</taxon>
        <taxon>Photobacterium</taxon>
    </lineage>
</organism>
<comment type="similarity">
    <text evidence="2 5">Belongs to the flagella basal body rod proteins family.</text>
</comment>
<evidence type="ECO:0000256" key="5">
    <source>
        <dbReference type="RuleBase" id="RU362116"/>
    </source>
</evidence>
<feature type="domain" description="Flagellar hook protein FlgE/F/G-like D1" evidence="9">
    <location>
        <begin position="79"/>
        <end position="136"/>
    </location>
</feature>
<gene>
    <name evidence="10" type="ORF">JCM19237_3280</name>
</gene>
<dbReference type="GO" id="GO:0009424">
    <property type="term" value="C:bacterial-type flagellum hook"/>
    <property type="evidence" value="ECO:0007669"/>
    <property type="project" value="TreeGrafter"/>
</dbReference>
<comment type="function">
    <text evidence="5">A flexible structure which links the flagellar filament to the drive apparatus in the basal body.</text>
</comment>
<dbReference type="STRING" id="754436.JCM19237_3280"/>
<evidence type="ECO:0000259" key="8">
    <source>
        <dbReference type="Pfam" id="PF07559"/>
    </source>
</evidence>
<dbReference type="Pfam" id="PF07559">
    <property type="entry name" value="FlgE_D2"/>
    <property type="match status" value="1"/>
</dbReference>
<evidence type="ECO:0000259" key="6">
    <source>
        <dbReference type="Pfam" id="PF00460"/>
    </source>
</evidence>
<dbReference type="GO" id="GO:0071978">
    <property type="term" value="P:bacterial-type flagellum-dependent swarming motility"/>
    <property type="evidence" value="ECO:0007669"/>
    <property type="project" value="TreeGrafter"/>
</dbReference>
<dbReference type="NCBIfam" id="TIGR03506">
    <property type="entry name" value="FlgEFG_subfam"/>
    <property type="match status" value="1"/>
</dbReference>
<dbReference type="NCBIfam" id="NF004238">
    <property type="entry name" value="PRK05682.1-1"/>
    <property type="match status" value="1"/>
</dbReference>
<name>A0A090QWT9_9GAMM</name>
<dbReference type="Pfam" id="PF00460">
    <property type="entry name" value="Flg_bb_rod"/>
    <property type="match status" value="1"/>
</dbReference>
<dbReference type="Proteomes" id="UP000029227">
    <property type="component" value="Unassembled WGS sequence"/>
</dbReference>
<evidence type="ECO:0000313" key="11">
    <source>
        <dbReference type="Proteomes" id="UP000029227"/>
    </source>
</evidence>
<evidence type="ECO:0000256" key="4">
    <source>
        <dbReference type="ARBA" id="ARBA00023143"/>
    </source>
</evidence>
<keyword evidence="10" id="KW-0282">Flagellum</keyword>
<dbReference type="InterPro" id="IPR037058">
    <property type="entry name" value="Falgellar_hook_FlgE_sf"/>
</dbReference>
<keyword evidence="10" id="KW-0969">Cilium</keyword>
<comment type="subcellular location">
    <subcellularLocation>
        <location evidence="1 5">Bacterial flagellum basal body</location>
    </subcellularLocation>
</comment>
<dbReference type="InterPro" id="IPR001444">
    <property type="entry name" value="Flag_bb_rod_N"/>
</dbReference>
<evidence type="ECO:0000256" key="1">
    <source>
        <dbReference type="ARBA" id="ARBA00004117"/>
    </source>
</evidence>
<dbReference type="PANTHER" id="PTHR30435:SF1">
    <property type="entry name" value="FLAGELLAR HOOK PROTEIN FLGE"/>
    <property type="match status" value="1"/>
</dbReference>
<comment type="caution">
    <text evidence="10">The sequence shown here is derived from an EMBL/GenBank/DDBJ whole genome shotgun (WGS) entry which is preliminary data.</text>
</comment>
<dbReference type="InterPro" id="IPR053967">
    <property type="entry name" value="LlgE_F_G-like_D1"/>
</dbReference>
<dbReference type="Gene3D" id="2.60.98.20">
    <property type="entry name" value="Flagellar hook protein FlgE"/>
    <property type="match status" value="1"/>
</dbReference>
<evidence type="ECO:0000256" key="2">
    <source>
        <dbReference type="ARBA" id="ARBA00009677"/>
    </source>
</evidence>
<protein>
    <recommendedName>
        <fullName evidence="3 5">Flagellar hook protein FlgE</fullName>
    </recommendedName>
</protein>
<dbReference type="PANTHER" id="PTHR30435">
    <property type="entry name" value="FLAGELLAR PROTEIN"/>
    <property type="match status" value="1"/>
</dbReference>
<dbReference type="GO" id="GO:0005829">
    <property type="term" value="C:cytosol"/>
    <property type="evidence" value="ECO:0007669"/>
    <property type="project" value="TreeGrafter"/>
</dbReference>
<dbReference type="eggNOG" id="COG1749">
    <property type="taxonomic scope" value="Bacteria"/>
</dbReference>
<dbReference type="EMBL" id="BBMN01000016">
    <property type="protein sequence ID" value="GAL07341.1"/>
    <property type="molecule type" value="Genomic_DNA"/>
</dbReference>
<evidence type="ECO:0000313" key="10">
    <source>
        <dbReference type="EMBL" id="GAL07341.1"/>
    </source>
</evidence>
<reference evidence="10 11" key="1">
    <citation type="journal article" date="2014" name="Genome Announc.">
        <title>Draft Genome Sequences of Two Vibrionaceae Species, Vibrio ponticus C121 and Photobacterium aphoticum C119, Isolated as Coral Reef Microbiota.</title>
        <authorList>
            <person name="Al-saari N."/>
            <person name="Meirelles P.M."/>
            <person name="Mino S."/>
            <person name="Suda W."/>
            <person name="Oshima K."/>
            <person name="Hattori M."/>
            <person name="Ohkuma M."/>
            <person name="Thompson F.L."/>
            <person name="Gomez-Gil B."/>
            <person name="Sawabe T."/>
            <person name="Sawabe T."/>
        </authorList>
    </citation>
    <scope>NUCLEOTIDE SEQUENCE [LARGE SCALE GENOMIC DNA]</scope>
    <source>
        <strain evidence="10 11">JCM 19237</strain>
    </source>
</reference>
<feature type="domain" description="Flagellar hook protein FlgE D2" evidence="8">
    <location>
        <begin position="157"/>
        <end position="284"/>
    </location>
</feature>
<accession>A0A090QWT9</accession>
<dbReference type="InterPro" id="IPR020013">
    <property type="entry name" value="Flagellar_FlgE/F/G"/>
</dbReference>
<dbReference type="GO" id="GO:0009425">
    <property type="term" value="C:bacterial-type flagellum basal body"/>
    <property type="evidence" value="ECO:0007669"/>
    <property type="project" value="UniProtKB-SubCell"/>
</dbReference>
<dbReference type="SUPFAM" id="SSF117143">
    <property type="entry name" value="Flagellar hook protein flgE"/>
    <property type="match status" value="1"/>
</dbReference>
<dbReference type="Pfam" id="PF22692">
    <property type="entry name" value="LlgE_F_G_D1"/>
    <property type="match status" value="1"/>
</dbReference>
<evidence type="ECO:0000259" key="7">
    <source>
        <dbReference type="Pfam" id="PF06429"/>
    </source>
</evidence>